<comment type="similarity">
    <text evidence="1 2">Belongs to the metallophosphoesterase superfamily. YfcE family.</text>
</comment>
<proteinExistence type="inferred from homology"/>
<dbReference type="PATRIC" id="fig|455434.6.peg.923"/>
<dbReference type="Gene3D" id="3.60.21.10">
    <property type="match status" value="1"/>
</dbReference>
<sequence length="211" mass="22799">MNTLEMTAPGVIGGRESIASLHMLSCARLLLVSDTHGSAEALTAVVDQFGSCADALLFAGDGIGDVLYLCQRGRRNRVLRERIPGVIFMVAGNCDRASHIPLCGRIQVADVTLFLAHGHTHSVNVSDSVLVSQALQACCSIAVHGHTHVQRACVSSRVLIINPGSLEHARGSSHAGFALLHVMNSAHTRTVFYRTRRQGHRYLFEETVPRV</sequence>
<dbReference type="InterPro" id="IPR000979">
    <property type="entry name" value="Phosphodiesterase_MJ0936/Vps29"/>
</dbReference>
<dbReference type="GeneID" id="93876686"/>
<dbReference type="NCBIfam" id="TIGR00040">
    <property type="entry name" value="yfcE"/>
    <property type="match status" value="1"/>
</dbReference>
<name>A0A0H3BLM3_TREPS</name>
<dbReference type="RefSeq" id="WP_010882380.1">
    <property type="nucleotide sequence ID" value="NC_010741.1"/>
</dbReference>
<dbReference type="InterPro" id="IPR029052">
    <property type="entry name" value="Metallo-depent_PP-like"/>
</dbReference>
<dbReference type="AlphaFoldDB" id="A0A0H3BLM3"/>
<dbReference type="SUPFAM" id="SSF56300">
    <property type="entry name" value="Metallo-dependent phosphatases"/>
    <property type="match status" value="1"/>
</dbReference>
<dbReference type="Proteomes" id="UP000001202">
    <property type="component" value="Chromosome"/>
</dbReference>
<evidence type="ECO:0000256" key="2">
    <source>
        <dbReference type="RuleBase" id="RU362039"/>
    </source>
</evidence>
<accession>A0A0H3BLM3</accession>
<dbReference type="GO" id="GO:0046872">
    <property type="term" value="F:metal ion binding"/>
    <property type="evidence" value="ECO:0007669"/>
    <property type="project" value="UniProtKB-KW"/>
</dbReference>
<evidence type="ECO:0000259" key="3">
    <source>
        <dbReference type="Pfam" id="PF12850"/>
    </source>
</evidence>
<organism evidence="4 5">
    <name type="scientific">Treponema pallidum subsp. pallidum (strain SS14)</name>
    <dbReference type="NCBI Taxonomy" id="455434"/>
    <lineage>
        <taxon>Bacteria</taxon>
        <taxon>Pseudomonadati</taxon>
        <taxon>Spirochaetota</taxon>
        <taxon>Spirochaetia</taxon>
        <taxon>Spirochaetales</taxon>
        <taxon>Treponemataceae</taxon>
        <taxon>Treponema</taxon>
    </lineage>
</organism>
<dbReference type="InterPro" id="IPR024654">
    <property type="entry name" value="Calcineurin-like_PHP_lpxH"/>
</dbReference>
<comment type="cofactor">
    <cofactor evidence="2">
        <name>a divalent metal cation</name>
        <dbReference type="ChEBI" id="CHEBI:60240"/>
    </cofactor>
</comment>
<dbReference type="EMBL" id="CP000805">
    <property type="protein sequence ID" value="ACD71353.1"/>
    <property type="molecule type" value="Genomic_DNA"/>
</dbReference>
<protein>
    <recommendedName>
        <fullName evidence="2">Phosphoesterase</fullName>
        <ecNumber evidence="2">3.1.4.-</ecNumber>
    </recommendedName>
</protein>
<dbReference type="EC" id="3.1.4.-" evidence="2"/>
<dbReference type="KEGG" id="tpp:TPASS_0937"/>
<keyword evidence="2" id="KW-0479">Metal-binding</keyword>
<dbReference type="PANTHER" id="PTHR11124">
    <property type="entry name" value="VACUOLAR SORTING PROTEIN VPS29"/>
    <property type="match status" value="1"/>
</dbReference>
<evidence type="ECO:0000313" key="4">
    <source>
        <dbReference type="EMBL" id="ACD71353.1"/>
    </source>
</evidence>
<reference evidence="4 5" key="1">
    <citation type="journal article" date="2008" name="BMC Microbiol.">
        <title>Complete genome sequence of Treponema pallidum ssp. pallidum strain SS14 determined with oligonucleotide arrays.</title>
        <authorList>
            <person name="Matejkova P."/>
            <person name="Strouhal M."/>
            <person name="Smajs D."/>
            <person name="Norris S.J."/>
            <person name="Palzkill T."/>
            <person name="Petrosino J.F."/>
            <person name="Sodergren E."/>
            <person name="Norton J.E."/>
            <person name="Singh J."/>
            <person name="Richmond T.A."/>
            <person name="Molla M.N."/>
            <person name="Albert T.J."/>
            <person name="Weinstock G.M."/>
        </authorList>
    </citation>
    <scope>NUCLEOTIDE SEQUENCE [LARGE SCALE GENOMIC DNA]</scope>
    <source>
        <strain evidence="4 5">SS14</strain>
    </source>
</reference>
<evidence type="ECO:0000256" key="1">
    <source>
        <dbReference type="ARBA" id="ARBA00008950"/>
    </source>
</evidence>
<feature type="domain" description="Calcineurin-like phosphoesterase" evidence="3">
    <location>
        <begin position="28"/>
        <end position="184"/>
    </location>
</feature>
<dbReference type="Pfam" id="PF12850">
    <property type="entry name" value="Metallophos_2"/>
    <property type="match status" value="1"/>
</dbReference>
<gene>
    <name evidence="4" type="ordered locus">TPASS_0937</name>
</gene>
<dbReference type="GO" id="GO:0016787">
    <property type="term" value="F:hydrolase activity"/>
    <property type="evidence" value="ECO:0007669"/>
    <property type="project" value="UniProtKB-UniRule"/>
</dbReference>
<evidence type="ECO:0000313" key="5">
    <source>
        <dbReference type="Proteomes" id="UP000001202"/>
    </source>
</evidence>